<dbReference type="RefSeq" id="WP_386822810.1">
    <property type="nucleotide sequence ID" value="NZ_JBHTIF010000001.1"/>
</dbReference>
<comment type="caution">
    <text evidence="2">The sequence shown here is derived from an EMBL/GenBank/DDBJ whole genome shotgun (WGS) entry which is preliminary data.</text>
</comment>
<proteinExistence type="inferred from homology"/>
<reference evidence="3" key="1">
    <citation type="journal article" date="2019" name="Int. J. Syst. Evol. Microbiol.">
        <title>The Global Catalogue of Microorganisms (GCM) 10K type strain sequencing project: providing services to taxonomists for standard genome sequencing and annotation.</title>
        <authorList>
            <consortium name="The Broad Institute Genomics Platform"/>
            <consortium name="The Broad Institute Genome Sequencing Center for Infectious Disease"/>
            <person name="Wu L."/>
            <person name="Ma J."/>
        </authorList>
    </citation>
    <scope>NUCLEOTIDE SEQUENCE [LARGE SCALE GENOMIC DNA]</scope>
    <source>
        <strain evidence="3">CCUG 55585</strain>
    </source>
</reference>
<keyword evidence="3" id="KW-1185">Reference proteome</keyword>
<protein>
    <submittedName>
        <fullName evidence="2">Divalent-cation tolerance protein CutA</fullName>
    </submittedName>
</protein>
<comment type="similarity">
    <text evidence="1">Belongs to the CutA family.</text>
</comment>
<organism evidence="2 3">
    <name type="scientific">Lysobacter brunescens</name>
    <dbReference type="NCBI Taxonomy" id="262323"/>
    <lineage>
        <taxon>Bacteria</taxon>
        <taxon>Pseudomonadati</taxon>
        <taxon>Pseudomonadota</taxon>
        <taxon>Gammaproteobacteria</taxon>
        <taxon>Lysobacterales</taxon>
        <taxon>Lysobacteraceae</taxon>
        <taxon>Lysobacter</taxon>
    </lineage>
</organism>
<sequence length="124" mass="13117">MSAGVADDDVLACFCTCPDLDGARALGRALVEERLVACAQLLPGVESIYRWDGRIEAAGEVLLILKTTRACFDRLQARLVALHPYDVPELVALPAVAGLPAYLHWVADSTRAADGATDAAPAID</sequence>
<evidence type="ECO:0000313" key="3">
    <source>
        <dbReference type="Proteomes" id="UP001597110"/>
    </source>
</evidence>
<dbReference type="Gene3D" id="3.30.70.120">
    <property type="match status" value="1"/>
</dbReference>
<dbReference type="Pfam" id="PF03091">
    <property type="entry name" value="CutA1"/>
    <property type="match status" value="1"/>
</dbReference>
<dbReference type="SUPFAM" id="SSF54913">
    <property type="entry name" value="GlnB-like"/>
    <property type="match status" value="1"/>
</dbReference>
<accession>A0ABW2Y9N6</accession>
<dbReference type="Proteomes" id="UP001597110">
    <property type="component" value="Unassembled WGS sequence"/>
</dbReference>
<evidence type="ECO:0000256" key="1">
    <source>
        <dbReference type="ARBA" id="ARBA00010169"/>
    </source>
</evidence>
<evidence type="ECO:0000313" key="2">
    <source>
        <dbReference type="EMBL" id="MFD0725200.1"/>
    </source>
</evidence>
<name>A0ABW2Y9N6_9GAMM</name>
<dbReference type="EMBL" id="JBHTIF010000001">
    <property type="protein sequence ID" value="MFD0725200.1"/>
    <property type="molecule type" value="Genomic_DNA"/>
</dbReference>
<gene>
    <name evidence="2" type="primary">cutA</name>
    <name evidence="2" type="ORF">ACFQ0E_06245</name>
</gene>
<dbReference type="PANTHER" id="PTHR23419:SF8">
    <property type="entry name" value="FI09726P"/>
    <property type="match status" value="1"/>
</dbReference>
<dbReference type="InterPro" id="IPR004323">
    <property type="entry name" value="Ion_tolerance_CutA"/>
</dbReference>
<dbReference type="PANTHER" id="PTHR23419">
    <property type="entry name" value="DIVALENT CATION TOLERANCE CUTA-RELATED"/>
    <property type="match status" value="1"/>
</dbReference>
<dbReference type="InterPro" id="IPR015867">
    <property type="entry name" value="N-reg_PII/ATP_PRibTrfase_C"/>
</dbReference>
<dbReference type="InterPro" id="IPR011322">
    <property type="entry name" value="N-reg_PII-like_a/b"/>
</dbReference>